<sequence length="68" mass="7067">MSRGVHRAMGIGLLALGAACAIGLPAAVYTHRTPHETAVDLWSEMILLGGFTGGLFTLFGVVSLKQKG</sequence>
<reference evidence="2 3" key="1">
    <citation type="submission" date="2015-09" db="EMBL/GenBank/DDBJ databases">
        <title>Sorangium comparison.</title>
        <authorList>
            <person name="Zaburannyi N."/>
            <person name="Bunk B."/>
            <person name="Overmann J."/>
            <person name="Mueller R."/>
        </authorList>
    </citation>
    <scope>NUCLEOTIDE SEQUENCE [LARGE SCALE GENOMIC DNA]</scope>
    <source>
        <strain evidence="2 3">So ce26</strain>
    </source>
</reference>
<keyword evidence="1" id="KW-1133">Transmembrane helix</keyword>
<feature type="transmembrane region" description="Helical" evidence="1">
    <location>
        <begin position="46"/>
        <end position="64"/>
    </location>
</feature>
<name>A0A2L0EMJ2_SORCE</name>
<proteinExistence type="predicted"/>
<dbReference type="Proteomes" id="UP000238348">
    <property type="component" value="Chromosome"/>
</dbReference>
<keyword evidence="1" id="KW-0472">Membrane</keyword>
<keyword evidence="1" id="KW-0812">Transmembrane</keyword>
<dbReference type="EMBL" id="CP012673">
    <property type="protein sequence ID" value="AUX40517.1"/>
    <property type="molecule type" value="Genomic_DNA"/>
</dbReference>
<evidence type="ECO:0000256" key="1">
    <source>
        <dbReference type="SAM" id="Phobius"/>
    </source>
</evidence>
<dbReference type="PROSITE" id="PS51257">
    <property type="entry name" value="PROKAR_LIPOPROTEIN"/>
    <property type="match status" value="1"/>
</dbReference>
<dbReference type="RefSeq" id="WP_159396797.1">
    <property type="nucleotide sequence ID" value="NZ_CP012673.1"/>
</dbReference>
<organism evidence="2 3">
    <name type="scientific">Sorangium cellulosum</name>
    <name type="common">Polyangium cellulosum</name>
    <dbReference type="NCBI Taxonomy" id="56"/>
    <lineage>
        <taxon>Bacteria</taxon>
        <taxon>Pseudomonadati</taxon>
        <taxon>Myxococcota</taxon>
        <taxon>Polyangia</taxon>
        <taxon>Polyangiales</taxon>
        <taxon>Polyangiaceae</taxon>
        <taxon>Sorangium</taxon>
    </lineage>
</organism>
<gene>
    <name evidence="2" type="ORF">SOCE26_019180</name>
</gene>
<evidence type="ECO:0000313" key="2">
    <source>
        <dbReference type="EMBL" id="AUX40517.1"/>
    </source>
</evidence>
<evidence type="ECO:0000313" key="3">
    <source>
        <dbReference type="Proteomes" id="UP000238348"/>
    </source>
</evidence>
<protein>
    <submittedName>
        <fullName evidence="2">Uncharacterized protein</fullName>
    </submittedName>
</protein>
<accession>A0A2L0EMJ2</accession>
<dbReference type="AlphaFoldDB" id="A0A2L0EMJ2"/>